<keyword evidence="2" id="KW-1185">Reference proteome</keyword>
<organism evidence="1 2">
    <name type="scientific">Sphingomonas oligophenolica</name>
    <dbReference type="NCBI Taxonomy" id="301154"/>
    <lineage>
        <taxon>Bacteria</taxon>
        <taxon>Pseudomonadati</taxon>
        <taxon>Pseudomonadota</taxon>
        <taxon>Alphaproteobacteria</taxon>
        <taxon>Sphingomonadales</taxon>
        <taxon>Sphingomonadaceae</taxon>
        <taxon>Sphingomonas</taxon>
    </lineage>
</organism>
<evidence type="ECO:0000313" key="1">
    <source>
        <dbReference type="EMBL" id="MEN2791561.1"/>
    </source>
</evidence>
<dbReference type="Proteomes" id="UP001419910">
    <property type="component" value="Unassembled WGS sequence"/>
</dbReference>
<dbReference type="EMBL" id="JBDIME010000018">
    <property type="protein sequence ID" value="MEN2791561.1"/>
    <property type="molecule type" value="Genomic_DNA"/>
</dbReference>
<gene>
    <name evidence="1" type="ORF">ABC974_18140</name>
</gene>
<dbReference type="SUPFAM" id="SSF55729">
    <property type="entry name" value="Acyl-CoA N-acyltransferases (Nat)"/>
    <property type="match status" value="1"/>
</dbReference>
<dbReference type="InterPro" id="IPR016181">
    <property type="entry name" value="Acyl_CoA_acyltransferase"/>
</dbReference>
<evidence type="ECO:0000313" key="2">
    <source>
        <dbReference type="Proteomes" id="UP001419910"/>
    </source>
</evidence>
<evidence type="ECO:0008006" key="3">
    <source>
        <dbReference type="Google" id="ProtNLM"/>
    </source>
</evidence>
<comment type="caution">
    <text evidence="1">The sequence shown here is derived from an EMBL/GenBank/DDBJ whole genome shotgun (WGS) entry which is preliminary data.</text>
</comment>
<reference evidence="1 2" key="1">
    <citation type="submission" date="2024-05" db="EMBL/GenBank/DDBJ databases">
        <authorList>
            <person name="Liu Q."/>
            <person name="Xin Y.-H."/>
        </authorList>
    </citation>
    <scope>NUCLEOTIDE SEQUENCE [LARGE SCALE GENOMIC DNA]</scope>
    <source>
        <strain evidence="1 2">CGMCC 1.10181</strain>
    </source>
</reference>
<accession>A0ABU9Y708</accession>
<dbReference type="RefSeq" id="WP_343892558.1">
    <property type="nucleotide sequence ID" value="NZ_BAAAEH010000060.1"/>
</dbReference>
<proteinExistence type="predicted"/>
<sequence length="146" mass="16008">MPASPAHVGRIASRMRADDVIECAAMGHRPKQALRDGLTASSLCFTALVDGRPEAMFGLVVTNALAGEGTPWMLGTEAIYRHPRAMLRWGPRFVAAMLDSTPVLSNLVSVDNVRAIRFLRRLGFSIGKDRIMFASTEFVTFSRGDR</sequence>
<name>A0ABU9Y708_9SPHN</name>
<protein>
    <recommendedName>
        <fullName evidence="3">N-acetyltransferase</fullName>
    </recommendedName>
</protein>